<reference evidence="5" key="1">
    <citation type="submission" date="2025-08" db="UniProtKB">
        <authorList>
            <consortium name="RefSeq"/>
        </authorList>
    </citation>
    <scope>IDENTIFICATION</scope>
    <source>
        <strain evidence="5">Aabys</strain>
        <tissue evidence="5">Whole body</tissue>
    </source>
</reference>
<protein>
    <submittedName>
        <fullName evidence="5">Farnesol dehydrogenase-like</fullName>
    </submittedName>
</protein>
<evidence type="ECO:0000313" key="4">
    <source>
        <dbReference type="Proteomes" id="UP001652621"/>
    </source>
</evidence>
<dbReference type="VEuPathDB" id="VectorBase:MDOA012653"/>
<dbReference type="SUPFAM" id="SSF51735">
    <property type="entry name" value="NAD(P)-binding Rossmann-fold domains"/>
    <property type="match status" value="1"/>
</dbReference>
<proteinExistence type="inferred from homology"/>
<accession>A0A9J7CSA0</accession>
<dbReference type="GeneID" id="101899129"/>
<dbReference type="PANTHER" id="PTHR43115">
    <property type="entry name" value="DEHYDROGENASE/REDUCTASE SDR FAMILY MEMBER 11"/>
    <property type="match status" value="1"/>
</dbReference>
<dbReference type="InterPro" id="IPR002347">
    <property type="entry name" value="SDR_fam"/>
</dbReference>
<dbReference type="Pfam" id="PF00106">
    <property type="entry name" value="adh_short"/>
    <property type="match status" value="1"/>
</dbReference>
<evidence type="ECO:0000256" key="2">
    <source>
        <dbReference type="ARBA" id="ARBA00023002"/>
    </source>
</evidence>
<keyword evidence="4" id="KW-1185">Reference proteome</keyword>
<dbReference type="VEuPathDB" id="VectorBase:MDOMA2_002256"/>
<comment type="similarity">
    <text evidence="1 3">Belongs to the short-chain dehydrogenases/reductases (SDR) family.</text>
</comment>
<dbReference type="eggNOG" id="KOG1205">
    <property type="taxonomic scope" value="Eukaryota"/>
</dbReference>
<dbReference type="InterPro" id="IPR036291">
    <property type="entry name" value="NAD(P)-bd_dom_sf"/>
</dbReference>
<dbReference type="RefSeq" id="XP_005183170.2">
    <property type="nucleotide sequence ID" value="XM_005183113.4"/>
</dbReference>
<gene>
    <name evidence="5" type="primary">LOC101899129</name>
</gene>
<evidence type="ECO:0000256" key="3">
    <source>
        <dbReference type="RuleBase" id="RU000363"/>
    </source>
</evidence>
<dbReference type="Proteomes" id="UP001652621">
    <property type="component" value="Unplaced"/>
</dbReference>
<organism evidence="4 5">
    <name type="scientific">Musca domestica</name>
    <name type="common">House fly</name>
    <dbReference type="NCBI Taxonomy" id="7370"/>
    <lineage>
        <taxon>Eukaryota</taxon>
        <taxon>Metazoa</taxon>
        <taxon>Ecdysozoa</taxon>
        <taxon>Arthropoda</taxon>
        <taxon>Hexapoda</taxon>
        <taxon>Insecta</taxon>
        <taxon>Pterygota</taxon>
        <taxon>Neoptera</taxon>
        <taxon>Endopterygota</taxon>
        <taxon>Diptera</taxon>
        <taxon>Brachycera</taxon>
        <taxon>Muscomorpha</taxon>
        <taxon>Muscoidea</taxon>
        <taxon>Muscidae</taxon>
        <taxon>Musca</taxon>
    </lineage>
</organism>
<dbReference type="Gene3D" id="3.40.50.720">
    <property type="entry name" value="NAD(P)-binding Rossmann-like Domain"/>
    <property type="match status" value="1"/>
</dbReference>
<evidence type="ECO:0000313" key="5">
    <source>
        <dbReference type="RefSeq" id="XP_005183170.2"/>
    </source>
</evidence>
<dbReference type="PANTHER" id="PTHR43115:SF4">
    <property type="entry name" value="DEHYDROGENASE_REDUCTASE SDR FAMILY MEMBER 11"/>
    <property type="match status" value="1"/>
</dbReference>
<keyword evidence="2" id="KW-0560">Oxidoreductase</keyword>
<evidence type="ECO:0000256" key="1">
    <source>
        <dbReference type="ARBA" id="ARBA00006484"/>
    </source>
</evidence>
<dbReference type="OrthoDB" id="1933717at2759"/>
<dbReference type="STRING" id="7370.A0A1I8N8F7"/>
<sequence>MPQLFTVLKLRSNMERWQNRVAVITGASTGIGAAIAKDFVNAGLQVVGLARRKELIEEIRNALPAEKRSRLTAMYCDVTSKESVNEVFDTIISQFGGIDVLVNNAGCAKEGQLSSMDIDVMEAILHTNVMGIVACTQKAFKSMKDRNFDGHIINVNSIAGHKVLTGPPHKVPITNVYSPSKYAVSAMTEIYRNEFRELGTKIKISSISPGFVDTNIVFDEIRSVIGQCMLKPEDVSNAVMYMLATPPHVQVHEMIIKPVGELV</sequence>
<dbReference type="PRINTS" id="PR00081">
    <property type="entry name" value="GDHRDH"/>
</dbReference>
<name>A0A9J7CSA0_MUSDO</name>
<dbReference type="PRINTS" id="PR00080">
    <property type="entry name" value="SDRFAMILY"/>
</dbReference>